<keyword evidence="15" id="KW-1185">Reference proteome</keyword>
<proteinExistence type="predicted"/>
<comment type="caution">
    <text evidence="14">The sequence shown here is derived from an EMBL/GenBank/DDBJ whole genome shotgun (WGS) entry which is preliminary data.</text>
</comment>
<dbReference type="FunFam" id="2.40.30.10:FF:000010">
    <property type="entry name" value="Translation elongation factor 2"/>
    <property type="match status" value="1"/>
</dbReference>
<keyword evidence="12" id="KW-0472">Membrane</keyword>
<dbReference type="NCBIfam" id="TIGR00231">
    <property type="entry name" value="small_GTP"/>
    <property type="match status" value="1"/>
</dbReference>
<dbReference type="EMBL" id="MSFM01000011">
    <property type="protein sequence ID" value="PKY01594.1"/>
    <property type="molecule type" value="Genomic_DNA"/>
</dbReference>
<dbReference type="PANTHER" id="PTHR32085:SF3">
    <property type="entry name" value="PROTEIN CSF1"/>
    <property type="match status" value="1"/>
</dbReference>
<dbReference type="InterPro" id="IPR004161">
    <property type="entry name" value="EFTu-like_2"/>
</dbReference>
<feature type="compositionally biased region" description="Polar residues" evidence="11">
    <location>
        <begin position="236"/>
        <end position="249"/>
    </location>
</feature>
<dbReference type="InterPro" id="IPR031157">
    <property type="entry name" value="G_TR_CS"/>
</dbReference>
<dbReference type="InterPro" id="IPR035647">
    <property type="entry name" value="EFG_III/V"/>
</dbReference>
<dbReference type="Gene3D" id="3.40.50.300">
    <property type="entry name" value="P-loop containing nucleotide triphosphate hydrolases"/>
    <property type="match status" value="1"/>
</dbReference>
<dbReference type="GO" id="GO:0003746">
    <property type="term" value="F:translation elongation factor activity"/>
    <property type="evidence" value="ECO:0007669"/>
    <property type="project" value="UniProtKB-KW"/>
</dbReference>
<dbReference type="FunFam" id="3.40.50.300:FF:000058">
    <property type="entry name" value="Translation elongation factor 2"/>
    <property type="match status" value="1"/>
</dbReference>
<evidence type="ECO:0000256" key="12">
    <source>
        <dbReference type="SAM" id="Phobius"/>
    </source>
</evidence>
<keyword evidence="12" id="KW-0812">Transmembrane</keyword>
<dbReference type="Pfam" id="PF25038">
    <property type="entry name" value="Csf1_C"/>
    <property type="match status" value="1"/>
</dbReference>
<dbReference type="GO" id="GO:0005737">
    <property type="term" value="C:cytoplasm"/>
    <property type="evidence" value="ECO:0007669"/>
    <property type="project" value="UniProtKB-SubCell"/>
</dbReference>
<dbReference type="Gene3D" id="3.30.70.240">
    <property type="match status" value="1"/>
</dbReference>
<evidence type="ECO:0000259" key="13">
    <source>
        <dbReference type="PROSITE" id="PS51722"/>
    </source>
</evidence>
<dbReference type="Pfam" id="PF14492">
    <property type="entry name" value="EFG_III"/>
    <property type="match status" value="1"/>
</dbReference>
<keyword evidence="8" id="KW-0496">Mitochondrion</keyword>
<reference evidence="14" key="1">
    <citation type="submission" date="2016-12" db="EMBL/GenBank/DDBJ databases">
        <title>The genomes of Aspergillus section Nigri reveals drivers in fungal speciation.</title>
        <authorList>
            <consortium name="DOE Joint Genome Institute"/>
            <person name="Vesth T.C."/>
            <person name="Nybo J."/>
            <person name="Theobald S."/>
            <person name="Brandl J."/>
            <person name="Frisvad J.C."/>
            <person name="Nielsen K.F."/>
            <person name="Lyhne E.K."/>
            <person name="Kogle M.E."/>
            <person name="Kuo A."/>
            <person name="Riley R."/>
            <person name="Clum A."/>
            <person name="Nolan M."/>
            <person name="Lipzen A."/>
            <person name="Salamov A."/>
            <person name="Henrissat B."/>
            <person name="Wiebenga A."/>
            <person name="De vries R.P."/>
            <person name="Grigoriev I.V."/>
            <person name="Mortensen U.H."/>
            <person name="Andersen M.R."/>
            <person name="Baker S.E."/>
        </authorList>
    </citation>
    <scope>NUCLEOTIDE SEQUENCE</scope>
    <source>
        <strain evidence="14">IBT 28561</strain>
    </source>
</reference>
<dbReference type="FunFam" id="3.30.70.870:FF:000002">
    <property type="entry name" value="Translation elongation factor 2"/>
    <property type="match status" value="1"/>
</dbReference>
<evidence type="ECO:0000256" key="3">
    <source>
        <dbReference type="ARBA" id="ARBA00022490"/>
    </source>
</evidence>
<keyword evidence="9" id="KW-0342">GTP-binding</keyword>
<dbReference type="Pfam" id="PF21678">
    <property type="entry name" value="Csf1_N"/>
    <property type="match status" value="1"/>
</dbReference>
<dbReference type="PRINTS" id="PR00315">
    <property type="entry name" value="ELONGATNFCT"/>
</dbReference>
<feature type="compositionally biased region" description="Basic residues" evidence="11">
    <location>
        <begin position="570"/>
        <end position="581"/>
    </location>
</feature>
<dbReference type="PROSITE" id="PS00301">
    <property type="entry name" value="G_TR_1"/>
    <property type="match status" value="1"/>
</dbReference>
<dbReference type="GO" id="GO:0006113">
    <property type="term" value="P:fermentation"/>
    <property type="evidence" value="ECO:0007669"/>
    <property type="project" value="InterPro"/>
</dbReference>
<evidence type="ECO:0000256" key="9">
    <source>
        <dbReference type="ARBA" id="ARBA00023134"/>
    </source>
</evidence>
<keyword evidence="5" id="KW-0251">Elongation factor</keyword>
<feature type="compositionally biased region" description="Basic and acidic residues" evidence="11">
    <location>
        <begin position="118"/>
        <end position="149"/>
    </location>
</feature>
<comment type="subcellular location">
    <subcellularLocation>
        <location evidence="1">Cytoplasm</location>
    </subcellularLocation>
</comment>
<feature type="region of interest" description="Disordered" evidence="11">
    <location>
        <begin position="2395"/>
        <end position="2414"/>
    </location>
</feature>
<dbReference type="InterPro" id="IPR029636">
    <property type="entry name" value="Csf1"/>
</dbReference>
<dbReference type="InterPro" id="IPR000795">
    <property type="entry name" value="T_Tr_GTP-bd_dom"/>
</dbReference>
<dbReference type="RefSeq" id="XP_024690188.1">
    <property type="nucleotide sequence ID" value="XM_024841481.1"/>
</dbReference>
<dbReference type="Gene3D" id="3.30.230.10">
    <property type="match status" value="1"/>
</dbReference>
<dbReference type="GO" id="GO:0016020">
    <property type="term" value="C:membrane"/>
    <property type="evidence" value="ECO:0007669"/>
    <property type="project" value="InterPro"/>
</dbReference>
<sequence>MANTSLTTLSLTPDPSFNWFFLLELIVSCILVLFFLLYFNRLFATVLSYGIRAYTWHYYRAYVDIHALQISLLGGRIFFKGIRYHGVNETIFIHGGFITWRYWRHSVRRTHVSNFKPTSEKADDGAQSREGDGDGCKDGDREEQGGQKRADTLPCRITAKFYGFEWFIYNRTPAYDSILAGFMPSDPTTTFTKPEYPGSSTLDPGLKEGSEHAPSDNRPASDRVPSPRGNFPARSGTGSETIGSQDAGSSGQGMGESLSKLLQLLPLRLVCDKGAIVVGNENTRSVLTTTFNGATGLVEACSAGPLDLYRQAFSFHLDHPVIQMRPNPDFKQNQLVAAKGLGSARPEPSGTKRKRDTIFNYHFQKRRVWHSIRDLIPYFQTSVESFHVSDKPADPSKLWGNTHSDARWTGLSRYIDETSHDDHEEWSSVEYGRFSTILDSPGMTISYFWDIPGYVVPHATAPSSPQQRPPLGINGAPPPEWGIDVKLEGGSINYGPWADRERVGLQNVFFPNSYRSSESAEPLAPGEPRKSTLFRLRIETSQDMTLRIPTREPSKDWQWKGRADAIRGSSKLKKQQSRRKSREGDKGPIGPDIRPFGWLSLRVSGDSTVTYNMDMVASGPRFRNQLDLDFRDSKMTSSVNHALLWQCPRQLLSCDLSVPLSWNDLRTWKFDIDNQSMELFLLRDHIFLLTDLVTDWASGPPQDYYTFVPFIYKLNLSFADLRLFVNVNDQNIISNPSDLDDNRLLLIKGKTLNSAVTLPLNKYRPDQNAVEFNIDLDDAAIDFLSPLWDTFHTFLSDKSAATLEHLSIGGTYNYYQSTSSELVDTLYLNLDGSSPRLYLYGFLIKCFLTVKENYFGEEMHFKTLEEFQELAYSKEQPELHNQVNPNRVSNDLDVIVHVNANDACALLPENIYNHVKCLRLTSPSLEIDLRFTNYYMDLEFSVSPLKVGLESNPPDGPRIISDTQLFIDGISVYGHRLFGLAPAEPTYVCNWDFKVGRVIGEFSTDFLSCLGASLKSFDFSFDNEENGLPPLFPIALHDVTFLRANIDLIHVSILLDKVALVLSTGPLKTQFNDWTDARFSKRMSLVVPDISIAAVDYKFLGPFGNLLDTKLAPFALVQSTIKLRMAQRKSDITEGRRLQQEHLKLHDERTQRTPWLLFDWEDIEPDFPQGAKDNLAPPTIPIPTMPESVGKFSQGLKPSLARHNSDNRSYHSSKSFLMHSDTSSVRNGRGRLAGRQFDPSRGLSQADVYRIRPRVADDSRMFDALESSKVYGKDSSTSVPDSSNPWIMPNFSLYRIDLDTSQLPTCRGTHDSPAETAFAEAKFDTYASPFEDDETTHTDFALELPTGVKGFCRPEFLFLVADLVGKLQPRHPISIIDTLQKDVVSDIVGYEKAMKNPKTATAFAVRAPYVLMNLVHSTDPLVSHEAGFRDEYSIKVIHLKTEIRSRYDQQTDNPVDKNTTVHAAAKSLLVSVEGGQADTYQDKAEFSCLFEDMNFWLVTIPFVKSKFQTRAFDTVTSTRSVEPLAFLVRRTTTMFDSLAYSFQHNSALERKRLRFLIYFLTQTAATTSDPVFLTRISYVLRVAPAHLRHHDSWKILSRIRNVYNCLSRDQQKDLISKCETDNILLPRNARTTVLSSFDQWRAWDLAHVEKSDVMRRVWDTFAPKEENATPTAQFSIVVKSFRFAIDPGPKESGFVIEDLATAISAHPQKKQPSGVEIKQNNLVTIQTYCSSTSLRLRWELLDIVEGVMKAMSSVTLESTVRTQSLGEPQSEQSELQFTFGTDLGSITLDGINVKLVMAGTGLRSSISQISNSRESPDGLSVLMSAEGCSSEISNISETLMLWKIADPHVYIARVSEHMGSNLIHDWRIVGSCTKLRYEMREDPLNLAHTADRLIEDEVRYIHQLVKNLDSPTQQSPKVEPAKQPSNNKIHIAMFLDDYRLSFCVLPSLKYVISGEVARTSIIPTRDSKVEIDFDVKRNLHTFLSSEGSGWHRLSVLEIPPINGRVVANMAPVRTDVEVDITIELIRLEASSVRTLLGSLTKPEVSHFMADLKENFESLQQRLDEVLALDKTPKQQKEPPKDHGILYKASMSMAGIKVHALAPGLNGKDYSADLELTLGMMRMRLDNGLEDGYPMQYPEFHVDTSNISLDLRKKEASRSRSYCSFAIDAKLQGTSTRLENGDLRRVYHLSSKKCDIELFSETAALVVDMAAHLQERIKTLDLSHEVERFKKLRKRGHTETKAKSTGIPEIRISDEGGAQDLFDAMYSLDFNNIQIAWNMTTVVLPTSARKPDDLVFSIKRVELSNKKTNAAKLRIEDMQLQMVPFSNNREKRSLNSALLPELVFNVAYASTGKEARLAFQAAGKSLDIRATSDFVMPASTIRDSIASASRIIREANSSLMPKPSEEGTEEGTKQRSLFGNKRLRSVLVDVDFAGAIVSLQGRRSDDQHLTAAHRGSRTSDASYGSYIHGDGVATATLRAPGVALKVQFEDSSSAGSALNAELKVDPSTNVLHPSLVPLVKQMTSAVQHVMGGQQKPRRPSSAMMLQPQKLMQEAPLDDEGRDTILGRCKLNVGLLICKQEFSLSCQPIARVAATAGFESVYVTINTVQSDEYGRFLSLLMTFNSLQASVKHVYSSESTASFEVQSMVMSVMNSKHIGSSKGISAVLRVSPMQVALNAKQVQDLLLFREIWFPSNEDIDVERKFPPSSPETPPYIVQRYQQVASASAFPWNTAIAVERLEIHLDLGSTLGKAQFGINDLWMSSKKTSDQEQTLCIKLKSLGVEGKGRMSGLIELQTLKVHTSIHWPDDMLHSQTPLVQASIAFNQFQMKVSFDYQPFIIGHITMFNFLMYNVRNVSGNERLFSIIDGDKVQVFCTSLTASQTIALLQAWQRLVQDKQSAYERALDDAQRYMRRRTSSFASKPELSSEAKAKTTDEKDEKAPISLQTGVVVSLNSVNLGVFPSSFYDNHVFKLEAHDAQAHFHVSLEEERIHSILGLTLGELRVALSGITRPHPMEMQDLLVSEIATRVVESTGGTILKVPRLVASMETWQKPGDSKIDYIFHSSFEGKVDVGWNYSRISFIRDMWDSHSRALASRLGKPLPPSAVRITGGLKEGDDTQEQQEKITAVVNVPQSKYTYVALEPPVIETPQLRDMGEATPPLEWIGLQRDKLPNVTHQIIIVTLLEIAREVEDAYEKILGSSFTIEEIRSLMDRPANIRNMSVIAHVDHGKSTLSDSMVQKAGIISAAKAGETRFMDTRPDEQDRCITIKSTAISLYAQFPDEEDLKEIPQKVDGSEFLINLIDSPGHVDFSSEVTAALRVTDGALVVVDCVSGVCVQTETVLRQALTERIKPVLIINKVDRALLELQVSKEDLYQSFSRTIESVNVIIATYFDKVLGDVQVYPDRGTVAFGSGLHGWAFTVRQFAVKYAKKFGVDRKKMLERLWGDNYFNPKTKKWTNKSESDGKPLERAFNMFILDPIFRIFAAVTNDKRDEVLTLVDKLEVKLTNEEKEYTGKQLLKTVMRKFLPAADAMLEMICIHLPSPVTAQKYRAETLYEGPADDECALGIRDCDAKAPLMLYVSKMVPTSDKGRFYAFGRVYSGTVRSGLKVRIQGPNYTPGKKEDLFIKNIQRTILMMGRFVEPIEDVPCGNIVGLVGVDQFLLKSGTLTTSETAHNLKVMKFSVSPVVQRSVEVKNAQDLPKLVEGLKRLSKSDPCVLTMINEAGEHIVAGAGELHLEICLKDLEEDHAGIPLRISDPVVSYRETVSAASSMTALSKSPNKHNRLYLTAQPMEEELCLAIEAGKISPRDDFKARARVMADEYGWDVTDARKIWCFGPDTTGANLLVDQSKAVQYLNEIKDSVVSGFQWATREGPVAEEPMRAVRFNVLDVTLHADAIHRGGGQIIPTARRVLYAATMLADPGILEPIFNVEIQVPEQAMGGIYGVLTRRRGHVYTEEQRPGTPLFNVKAYLPVNESFGFPSDLRQATGGQAFPQSVFDHWAVLPGGSCLDPTTKPGIVVTEMRKRKGLKEQVPGYENYYDKL</sequence>
<dbReference type="PROSITE" id="PS51722">
    <property type="entry name" value="G_TR_2"/>
    <property type="match status" value="1"/>
</dbReference>
<dbReference type="InterPro" id="IPR005517">
    <property type="entry name" value="Transl_elong_EFG/EF2_IV"/>
</dbReference>
<feature type="region of interest" description="Disordered" evidence="11">
    <location>
        <begin position="2912"/>
        <end position="2937"/>
    </location>
</feature>
<dbReference type="InterPro" id="IPR041095">
    <property type="entry name" value="EFG_II"/>
</dbReference>
<dbReference type="SUPFAM" id="SSF54980">
    <property type="entry name" value="EF-G C-terminal domain-like"/>
    <property type="match status" value="2"/>
</dbReference>
<dbReference type="Gene3D" id="2.40.30.10">
    <property type="entry name" value="Translation factors"/>
    <property type="match status" value="1"/>
</dbReference>
<dbReference type="InterPro" id="IPR027417">
    <property type="entry name" value="P-loop_NTPase"/>
</dbReference>
<evidence type="ECO:0000256" key="7">
    <source>
        <dbReference type="ARBA" id="ARBA00022946"/>
    </source>
</evidence>
<organism evidence="14 15">
    <name type="scientific">Aspergillus campestris (strain IBT 28561)</name>
    <dbReference type="NCBI Taxonomy" id="1392248"/>
    <lineage>
        <taxon>Eukaryota</taxon>
        <taxon>Fungi</taxon>
        <taxon>Dikarya</taxon>
        <taxon>Ascomycota</taxon>
        <taxon>Pezizomycotina</taxon>
        <taxon>Eurotiomycetes</taxon>
        <taxon>Eurotiomycetidae</taxon>
        <taxon>Eurotiales</taxon>
        <taxon>Aspergillaceae</taxon>
        <taxon>Aspergillus</taxon>
        <taxon>Aspergillus subgen. Circumdati</taxon>
    </lineage>
</organism>
<accession>A0A2I1CVF9</accession>
<dbReference type="InterPro" id="IPR014721">
    <property type="entry name" value="Ribsml_uS5_D2-typ_fold_subgr"/>
</dbReference>
<evidence type="ECO:0000256" key="5">
    <source>
        <dbReference type="ARBA" id="ARBA00022768"/>
    </source>
</evidence>
<feature type="compositionally biased region" description="Basic and acidic residues" evidence="11">
    <location>
        <begin position="205"/>
        <end position="221"/>
    </location>
</feature>
<feature type="region of interest" description="Disordered" evidence="11">
    <location>
        <begin position="190"/>
        <end position="255"/>
    </location>
</feature>
<evidence type="ECO:0000256" key="10">
    <source>
        <dbReference type="ARBA" id="ARBA00024731"/>
    </source>
</evidence>
<feature type="compositionally biased region" description="Basic and acidic residues" evidence="11">
    <location>
        <begin position="2922"/>
        <end position="2937"/>
    </location>
</feature>
<dbReference type="Pfam" id="PF00009">
    <property type="entry name" value="GTP_EFTU"/>
    <property type="match status" value="1"/>
</dbReference>
<dbReference type="SUPFAM" id="SSF54211">
    <property type="entry name" value="Ribosomal protein S5 domain 2-like"/>
    <property type="match status" value="1"/>
</dbReference>
<dbReference type="VEuPathDB" id="FungiDB:P168DRAFT_329542"/>
<keyword evidence="12" id="KW-1133">Transmembrane helix</keyword>
<dbReference type="InterPro" id="IPR048636">
    <property type="entry name" value="Csf1_N"/>
</dbReference>
<dbReference type="GO" id="GO:0003924">
    <property type="term" value="F:GTPase activity"/>
    <property type="evidence" value="ECO:0007669"/>
    <property type="project" value="InterPro"/>
</dbReference>
<dbReference type="InterPro" id="IPR009000">
    <property type="entry name" value="Transl_B-barrel_sf"/>
</dbReference>
<evidence type="ECO:0000313" key="14">
    <source>
        <dbReference type="EMBL" id="PKY01594.1"/>
    </source>
</evidence>
<dbReference type="CDD" id="cd04096">
    <property type="entry name" value="eEF2_snRNP_like_C"/>
    <property type="match status" value="1"/>
</dbReference>
<dbReference type="SUPFAM" id="SSF52540">
    <property type="entry name" value="P-loop containing nucleoside triphosphate hydrolases"/>
    <property type="match status" value="1"/>
</dbReference>
<dbReference type="Proteomes" id="UP000234254">
    <property type="component" value="Unassembled WGS sequence"/>
</dbReference>
<dbReference type="PANTHER" id="PTHR32085">
    <property type="entry name" value="PROTEIN CSF1"/>
    <property type="match status" value="1"/>
</dbReference>
<gene>
    <name evidence="14" type="ORF">P168DRAFT_329542</name>
</gene>
<dbReference type="CDD" id="cd16261">
    <property type="entry name" value="EF2_snRNP_III"/>
    <property type="match status" value="1"/>
</dbReference>
<dbReference type="Pfam" id="PF00679">
    <property type="entry name" value="EFG_C"/>
    <property type="match status" value="1"/>
</dbReference>
<dbReference type="CDD" id="cd03700">
    <property type="entry name" value="EF2_snRNP_like_II"/>
    <property type="match status" value="1"/>
</dbReference>
<evidence type="ECO:0000256" key="11">
    <source>
        <dbReference type="SAM" id="MobiDB-lite"/>
    </source>
</evidence>
<dbReference type="FunFam" id="3.30.230.10:FF:000006">
    <property type="entry name" value="Translation elongation factor 2"/>
    <property type="match status" value="1"/>
</dbReference>
<protein>
    <recommendedName>
        <fullName evidence="2">Elongation factor 2</fullName>
    </recommendedName>
</protein>
<dbReference type="CDD" id="cd01681">
    <property type="entry name" value="aeEF2_snRNP_like_IV"/>
    <property type="match status" value="1"/>
</dbReference>
<dbReference type="SMART" id="SM00889">
    <property type="entry name" value="EFG_IV"/>
    <property type="match status" value="1"/>
</dbReference>
<dbReference type="Pfam" id="PF03144">
    <property type="entry name" value="GTP_EFTU_D2"/>
    <property type="match status" value="1"/>
</dbReference>
<keyword evidence="6" id="KW-0648">Protein biosynthesis</keyword>
<dbReference type="SUPFAM" id="SSF50447">
    <property type="entry name" value="Translation proteins"/>
    <property type="match status" value="1"/>
</dbReference>
<evidence type="ECO:0000256" key="2">
    <source>
        <dbReference type="ARBA" id="ARBA00017891"/>
    </source>
</evidence>
<feature type="transmembrane region" description="Helical" evidence="12">
    <location>
        <begin position="20"/>
        <end position="40"/>
    </location>
</feature>
<feature type="compositionally biased region" description="Polar residues" evidence="11">
    <location>
        <begin position="190"/>
        <end position="202"/>
    </location>
</feature>
<keyword evidence="4" id="KW-0547">Nucleotide-binding</keyword>
<feature type="region of interest" description="Disordered" evidence="11">
    <location>
        <begin position="565"/>
        <end position="591"/>
    </location>
</feature>
<evidence type="ECO:0000256" key="8">
    <source>
        <dbReference type="ARBA" id="ARBA00023128"/>
    </source>
</evidence>
<name>A0A2I1CVF9_ASPC2</name>
<keyword evidence="7" id="KW-0809">Transit peptide</keyword>
<comment type="function">
    <text evidence="10">Catalyzes the GTP-dependent ribosomal translocation step during translation elongation. During this step, the ribosome changes from the pre-translocational (PRE) to the post-translocational (POST) state as the newly formed A-site-bound peptidyl-tRNA and P-site-bound deacylated tRNA move to the P and E sites, respectively. Catalyzes the coordinated movement of the two tRNA molecules, the mRNA and conformational changes in the ribosome.</text>
</comment>
<dbReference type="InterPro" id="IPR000640">
    <property type="entry name" value="EFG_V-like"/>
</dbReference>
<feature type="region of interest" description="Disordered" evidence="11">
    <location>
        <begin position="1220"/>
        <end position="1239"/>
    </location>
</feature>
<evidence type="ECO:0000256" key="4">
    <source>
        <dbReference type="ARBA" id="ARBA00022741"/>
    </source>
</evidence>
<evidence type="ECO:0000256" key="6">
    <source>
        <dbReference type="ARBA" id="ARBA00022917"/>
    </source>
</evidence>
<dbReference type="GeneID" id="36549005"/>
<keyword evidence="3" id="KW-0963">Cytoplasm</keyword>
<evidence type="ECO:0000313" key="15">
    <source>
        <dbReference type="Proteomes" id="UP000234254"/>
    </source>
</evidence>
<dbReference type="OrthoDB" id="4474588at2759"/>
<dbReference type="InterPro" id="IPR056779">
    <property type="entry name" value="Csf1_C"/>
</dbReference>
<dbReference type="GO" id="GO:0005525">
    <property type="term" value="F:GTP binding"/>
    <property type="evidence" value="ECO:0007669"/>
    <property type="project" value="UniProtKB-KW"/>
</dbReference>
<dbReference type="SMART" id="SM00838">
    <property type="entry name" value="EFG_C"/>
    <property type="match status" value="1"/>
</dbReference>
<evidence type="ECO:0000256" key="1">
    <source>
        <dbReference type="ARBA" id="ARBA00004496"/>
    </source>
</evidence>
<dbReference type="InterPro" id="IPR020568">
    <property type="entry name" value="Ribosomal_Su5_D2-typ_SF"/>
</dbReference>
<dbReference type="Gene3D" id="3.30.70.870">
    <property type="entry name" value="Elongation Factor G (Translational Gtpase), domain 3"/>
    <property type="match status" value="1"/>
</dbReference>
<dbReference type="Pfam" id="PF03764">
    <property type="entry name" value="EFG_IV"/>
    <property type="match status" value="1"/>
</dbReference>
<dbReference type="CDD" id="cd01885">
    <property type="entry name" value="EF2"/>
    <property type="match status" value="1"/>
</dbReference>
<feature type="region of interest" description="Disordered" evidence="11">
    <location>
        <begin position="115"/>
        <end position="149"/>
    </location>
</feature>
<dbReference type="InterPro" id="IPR005225">
    <property type="entry name" value="Small_GTP-bd"/>
</dbReference>
<feature type="domain" description="Tr-type G" evidence="13">
    <location>
        <begin position="3212"/>
        <end position="3449"/>
    </location>
</feature>
<dbReference type="FunFam" id="3.30.70.240:FF:000003">
    <property type="entry name" value="Translation elongation factor 2"/>
    <property type="match status" value="1"/>
</dbReference>